<reference evidence="2" key="2">
    <citation type="submission" date="2023-02" db="EMBL/GenBank/DDBJ databases">
        <authorList>
            <consortium name="DOE Joint Genome Institute"/>
            <person name="Mondo S.J."/>
            <person name="Chang Y."/>
            <person name="Wang Y."/>
            <person name="Ahrendt S."/>
            <person name="Andreopoulos W."/>
            <person name="Barry K."/>
            <person name="Beard J."/>
            <person name="Benny G.L."/>
            <person name="Blankenship S."/>
            <person name="Bonito G."/>
            <person name="Cuomo C."/>
            <person name="Desiro A."/>
            <person name="Gervers K.A."/>
            <person name="Hundley H."/>
            <person name="Kuo A."/>
            <person name="LaButti K."/>
            <person name="Lang B.F."/>
            <person name="Lipzen A."/>
            <person name="O'Donnell K."/>
            <person name="Pangilinan J."/>
            <person name="Reynolds N."/>
            <person name="Sandor L."/>
            <person name="Smith M.W."/>
            <person name="Tsang A."/>
            <person name="Grigoriev I.V."/>
            <person name="Stajich J.E."/>
            <person name="Spatafora J.W."/>
        </authorList>
    </citation>
    <scope>NUCLEOTIDE SEQUENCE</scope>
    <source>
        <strain evidence="2">RSA 2281</strain>
    </source>
</reference>
<reference evidence="2" key="1">
    <citation type="journal article" date="2022" name="IScience">
        <title>Evolution of zygomycete secretomes and the origins of terrestrial fungal ecologies.</title>
        <authorList>
            <person name="Chang Y."/>
            <person name="Wang Y."/>
            <person name="Mondo S."/>
            <person name="Ahrendt S."/>
            <person name="Andreopoulos W."/>
            <person name="Barry K."/>
            <person name="Beard J."/>
            <person name="Benny G.L."/>
            <person name="Blankenship S."/>
            <person name="Bonito G."/>
            <person name="Cuomo C."/>
            <person name="Desiro A."/>
            <person name="Gervers K.A."/>
            <person name="Hundley H."/>
            <person name="Kuo A."/>
            <person name="LaButti K."/>
            <person name="Lang B.F."/>
            <person name="Lipzen A."/>
            <person name="O'Donnell K."/>
            <person name="Pangilinan J."/>
            <person name="Reynolds N."/>
            <person name="Sandor L."/>
            <person name="Smith M.E."/>
            <person name="Tsang A."/>
            <person name="Grigoriev I.V."/>
            <person name="Stajich J.E."/>
            <person name="Spatafora J.W."/>
        </authorList>
    </citation>
    <scope>NUCLEOTIDE SEQUENCE</scope>
    <source>
        <strain evidence="2">RSA 2281</strain>
    </source>
</reference>
<feature type="coiled-coil region" evidence="1">
    <location>
        <begin position="176"/>
        <end position="203"/>
    </location>
</feature>
<organism evidence="2 3">
    <name type="scientific">Phascolomyces articulosus</name>
    <dbReference type="NCBI Taxonomy" id="60185"/>
    <lineage>
        <taxon>Eukaryota</taxon>
        <taxon>Fungi</taxon>
        <taxon>Fungi incertae sedis</taxon>
        <taxon>Mucoromycota</taxon>
        <taxon>Mucoromycotina</taxon>
        <taxon>Mucoromycetes</taxon>
        <taxon>Mucorales</taxon>
        <taxon>Lichtheimiaceae</taxon>
        <taxon>Phascolomyces</taxon>
    </lineage>
</organism>
<dbReference type="Proteomes" id="UP001209540">
    <property type="component" value="Unassembled WGS sequence"/>
</dbReference>
<evidence type="ECO:0000256" key="1">
    <source>
        <dbReference type="SAM" id="Coils"/>
    </source>
</evidence>
<evidence type="ECO:0000313" key="3">
    <source>
        <dbReference type="Proteomes" id="UP001209540"/>
    </source>
</evidence>
<name>A0AAD5JMG7_9FUNG</name>
<accession>A0AAD5JMG7</accession>
<sequence>MSSISASPSPFHKHTRFTVIPNDTKVIKSDHTKLSVVLENIGNRFFENRPWDKALLEEFAHELEKFANDISRYVRRIFRVGKAVSWQSSPKEGRDLFSSRYGGSQCWWRSFSHFFTLNSGTMTTSNPTTPNNFNQDLPQQGTTPSNTVETVPTVPMGRLSLKEMEVDNPDQDKNKQRNAIKTLQKLRTVINDKEKEYQDIVDQGFLKLNMYRILVLRHIFDNLNDDLADMF</sequence>
<protein>
    <submittedName>
        <fullName evidence="2">Uncharacterized protein</fullName>
    </submittedName>
</protein>
<gene>
    <name evidence="2" type="ORF">BDA99DRAFT_543453</name>
</gene>
<keyword evidence="1" id="KW-0175">Coiled coil</keyword>
<comment type="caution">
    <text evidence="2">The sequence shown here is derived from an EMBL/GenBank/DDBJ whole genome shotgun (WGS) entry which is preliminary data.</text>
</comment>
<evidence type="ECO:0000313" key="2">
    <source>
        <dbReference type="EMBL" id="KAI9246109.1"/>
    </source>
</evidence>
<dbReference type="EMBL" id="JAIXMP010000048">
    <property type="protein sequence ID" value="KAI9246109.1"/>
    <property type="molecule type" value="Genomic_DNA"/>
</dbReference>
<keyword evidence="3" id="KW-1185">Reference proteome</keyword>
<dbReference type="AlphaFoldDB" id="A0AAD5JMG7"/>
<proteinExistence type="predicted"/>